<dbReference type="PANTHER" id="PTHR38009">
    <property type="entry name" value="CONSERVED HYPOTHETICAL PHAGE TAIL PROTEIN"/>
    <property type="match status" value="1"/>
</dbReference>
<dbReference type="NCBIfam" id="TIGR02241">
    <property type="entry name" value="conserved hypothetical phage tail region protein"/>
    <property type="match status" value="1"/>
</dbReference>
<reference evidence="1 2" key="1">
    <citation type="submission" date="2019-08" db="EMBL/GenBank/DDBJ databases">
        <title>Whole genome sequencing of chitin degrading bacteria Chitinophaga pinensis YS16.</title>
        <authorList>
            <person name="Singh R.P."/>
            <person name="Manchanda G."/>
            <person name="Maurya I.K."/>
            <person name="Joshi N.K."/>
            <person name="Srivastava A.K."/>
        </authorList>
    </citation>
    <scope>NUCLEOTIDE SEQUENCE [LARGE SCALE GENOMIC DNA]</scope>
    <source>
        <strain evidence="1 2">YS-16</strain>
    </source>
</reference>
<protein>
    <submittedName>
        <fullName evidence="1">Phage tail protein</fullName>
    </submittedName>
</protein>
<dbReference type="InterPro" id="IPR010667">
    <property type="entry name" value="Phage_T4_Gp19"/>
</dbReference>
<dbReference type="EMBL" id="VOHS01000025">
    <property type="protein sequence ID" value="TWV98678.1"/>
    <property type="molecule type" value="Genomic_DNA"/>
</dbReference>
<evidence type="ECO:0000313" key="2">
    <source>
        <dbReference type="Proteomes" id="UP000318815"/>
    </source>
</evidence>
<dbReference type="Proteomes" id="UP000318815">
    <property type="component" value="Unassembled WGS sequence"/>
</dbReference>
<proteinExistence type="predicted"/>
<dbReference type="InterPro" id="IPR011747">
    <property type="entry name" value="CHP02241"/>
</dbReference>
<accession>A0A5C6LSE1</accession>
<dbReference type="RefSeq" id="WP_146306846.1">
    <property type="nucleotide sequence ID" value="NZ_VOHS01000025.1"/>
</dbReference>
<name>A0A5C6LSE1_9BACT</name>
<dbReference type="Pfam" id="PF06841">
    <property type="entry name" value="Phage_T4_gp19"/>
    <property type="match status" value="1"/>
</dbReference>
<gene>
    <name evidence="1" type="ORF">FEF09_20570</name>
</gene>
<dbReference type="AlphaFoldDB" id="A0A5C6LSE1"/>
<dbReference type="GO" id="GO:0005198">
    <property type="term" value="F:structural molecule activity"/>
    <property type="evidence" value="ECO:0007669"/>
    <property type="project" value="InterPro"/>
</dbReference>
<dbReference type="OrthoDB" id="9799891at2"/>
<keyword evidence="2" id="KW-1185">Reference proteome</keyword>
<evidence type="ECO:0000313" key="1">
    <source>
        <dbReference type="EMBL" id="TWV98678.1"/>
    </source>
</evidence>
<organism evidence="1 2">
    <name type="scientific">Chitinophaga pinensis</name>
    <dbReference type="NCBI Taxonomy" id="79329"/>
    <lineage>
        <taxon>Bacteria</taxon>
        <taxon>Pseudomonadati</taxon>
        <taxon>Bacteroidota</taxon>
        <taxon>Chitinophagia</taxon>
        <taxon>Chitinophagales</taxon>
        <taxon>Chitinophagaceae</taxon>
        <taxon>Chitinophaga</taxon>
    </lineage>
</organism>
<sequence>MAAANYPPVGFHFKVEFLFDKKGTVQQTDNDILFQSVSGLNFQMQTDTLREGGENRFEHVLPLRNKCTDLVLRRGIFKPADSIVSQWCLDAFKNFSFAPIDLIVTLLNEQHQPLMTWKVHRAWPKNWKVADFNADKGELVIETFELNYNYFSVE</sequence>
<comment type="caution">
    <text evidence="1">The sequence shown here is derived from an EMBL/GenBank/DDBJ whole genome shotgun (WGS) entry which is preliminary data.</text>
</comment>
<dbReference type="PANTHER" id="PTHR38009:SF1">
    <property type="entry name" value="CONSERVED HYPOTHETICAL PHAGE TAIL PROTEIN"/>
    <property type="match status" value="1"/>
</dbReference>